<feature type="transmembrane region" description="Helical" evidence="7">
    <location>
        <begin position="191"/>
        <end position="209"/>
    </location>
</feature>
<dbReference type="Pfam" id="PF03741">
    <property type="entry name" value="TerC"/>
    <property type="match status" value="1"/>
</dbReference>
<comment type="similarity">
    <text evidence="2">Belongs to the TerC family.</text>
</comment>
<dbReference type="InterPro" id="IPR005496">
    <property type="entry name" value="Integral_membrane_TerC"/>
</dbReference>
<dbReference type="KEGG" id="phb:HYN04_05305"/>
<evidence type="ECO:0000313" key="8">
    <source>
        <dbReference type="EMBL" id="AWM77228.1"/>
    </source>
</evidence>
<evidence type="ECO:0000256" key="2">
    <source>
        <dbReference type="ARBA" id="ARBA00007511"/>
    </source>
</evidence>
<feature type="transmembrane region" description="Helical" evidence="7">
    <location>
        <begin position="48"/>
        <end position="65"/>
    </location>
</feature>
<accession>A0A2Z3I0C6</accession>
<reference evidence="9" key="1">
    <citation type="submission" date="2018-05" db="EMBL/GenBank/DDBJ databases">
        <title>Genome sequencing of Phenylobacterium sp. HYN0004.</title>
        <authorList>
            <person name="Yi H."/>
            <person name="Baek C."/>
        </authorList>
    </citation>
    <scope>NUCLEOTIDE SEQUENCE [LARGE SCALE GENOMIC DNA]</scope>
    <source>
        <strain evidence="9">HYN0004</strain>
    </source>
</reference>
<dbReference type="AlphaFoldDB" id="A0A2Z3I0C6"/>
<feature type="transmembrane region" description="Helical" evidence="7">
    <location>
        <begin position="162"/>
        <end position="184"/>
    </location>
</feature>
<gene>
    <name evidence="8" type="ORF">HYN04_05305</name>
</gene>
<name>A0A2Z3I0C6_9CAUL</name>
<evidence type="ECO:0000256" key="6">
    <source>
        <dbReference type="SAM" id="MobiDB-lite"/>
    </source>
</evidence>
<evidence type="ECO:0000256" key="5">
    <source>
        <dbReference type="ARBA" id="ARBA00023136"/>
    </source>
</evidence>
<feature type="transmembrane region" description="Helical" evidence="7">
    <location>
        <begin position="71"/>
        <end position="89"/>
    </location>
</feature>
<evidence type="ECO:0000256" key="3">
    <source>
        <dbReference type="ARBA" id="ARBA00022692"/>
    </source>
</evidence>
<proteinExistence type="inferred from homology"/>
<organism evidence="8 9">
    <name type="scientific">Phenylobacterium parvum</name>
    <dbReference type="NCBI Taxonomy" id="2201350"/>
    <lineage>
        <taxon>Bacteria</taxon>
        <taxon>Pseudomonadati</taxon>
        <taxon>Pseudomonadota</taxon>
        <taxon>Alphaproteobacteria</taxon>
        <taxon>Caulobacterales</taxon>
        <taxon>Caulobacteraceae</taxon>
        <taxon>Phenylobacterium</taxon>
    </lineage>
</organism>
<evidence type="ECO:0000313" key="9">
    <source>
        <dbReference type="Proteomes" id="UP000247763"/>
    </source>
</evidence>
<dbReference type="NCBIfam" id="TIGR03717">
    <property type="entry name" value="R_switched_YjbE"/>
    <property type="match status" value="1"/>
</dbReference>
<feature type="transmembrane region" description="Helical" evidence="7">
    <location>
        <begin position="138"/>
        <end position="156"/>
    </location>
</feature>
<sequence length="249" mass="26580">MLDIALPSADALIALAQVIMIDLALAGDNAVAVGLAAAGLPAEQRRKAILYGLIAAVALRLALAVVTVQLLQLIGLLLAGGILLLWVCWKMWRELREGHEAEAAEAAEALEEATGVEFAGEPAVRAQPKTMRQAMTQILLADVAMSLDNVLAVAGAAREHVWVLVVGLLLSIALMGVAATWIASLLQRHRWLGFVGLAIVFYVALHMIWQGHRSVVIDLQQTPAYNAAAPDPLDISPEEEKSREALTGR</sequence>
<dbReference type="RefSeq" id="WP_110449797.1">
    <property type="nucleotide sequence ID" value="NZ_CP029479.1"/>
</dbReference>
<comment type="subcellular location">
    <subcellularLocation>
        <location evidence="1">Membrane</location>
        <topology evidence="1">Multi-pass membrane protein</topology>
    </subcellularLocation>
</comment>
<feature type="transmembrane region" description="Helical" evidence="7">
    <location>
        <begin position="12"/>
        <end position="36"/>
    </location>
</feature>
<feature type="region of interest" description="Disordered" evidence="6">
    <location>
        <begin position="228"/>
        <end position="249"/>
    </location>
</feature>
<dbReference type="PANTHER" id="PTHR30238">
    <property type="entry name" value="MEMBRANE BOUND PREDICTED REDOX MODULATOR"/>
    <property type="match status" value="1"/>
</dbReference>
<dbReference type="InterPro" id="IPR022301">
    <property type="entry name" value="Integral_membrane_YjbE"/>
</dbReference>
<evidence type="ECO:0000256" key="7">
    <source>
        <dbReference type="SAM" id="Phobius"/>
    </source>
</evidence>
<keyword evidence="4 7" id="KW-1133">Transmembrane helix</keyword>
<keyword evidence="9" id="KW-1185">Reference proteome</keyword>
<evidence type="ECO:0000256" key="1">
    <source>
        <dbReference type="ARBA" id="ARBA00004141"/>
    </source>
</evidence>
<feature type="compositionally biased region" description="Basic and acidic residues" evidence="6">
    <location>
        <begin position="238"/>
        <end position="249"/>
    </location>
</feature>
<dbReference type="OrthoDB" id="9807970at2"/>
<dbReference type="Proteomes" id="UP000247763">
    <property type="component" value="Chromosome"/>
</dbReference>
<dbReference type="GO" id="GO:0016020">
    <property type="term" value="C:membrane"/>
    <property type="evidence" value="ECO:0007669"/>
    <property type="project" value="UniProtKB-SubCell"/>
</dbReference>
<keyword evidence="3 7" id="KW-0812">Transmembrane</keyword>
<evidence type="ECO:0000256" key="4">
    <source>
        <dbReference type="ARBA" id="ARBA00022989"/>
    </source>
</evidence>
<dbReference type="PANTHER" id="PTHR30238:SF4">
    <property type="entry name" value="SLL1022 PROTEIN"/>
    <property type="match status" value="1"/>
</dbReference>
<keyword evidence="5 7" id="KW-0472">Membrane</keyword>
<dbReference type="EMBL" id="CP029479">
    <property type="protein sequence ID" value="AWM77228.1"/>
    <property type="molecule type" value="Genomic_DNA"/>
</dbReference>
<protein>
    <submittedName>
        <fullName evidence="8">Tellurium resistance protein TerC</fullName>
    </submittedName>
</protein>